<sequence>MIEMDPILPINHVLYFGRGFQPGNAEIHVLVVARRRKFLSLKGLQIDTFRRTMFPQPEVDTLRKDCIQFAKWRVGIVHNIPSIWEFMKEICRCTSFGKILWRLEEKHVLSIILKDWRKASSKKGPLVDMELRSIVIGSPGIGKSTLLVLHSNCLLYLGYENGRAVHYELTVCSFKRGIKILEVLIHSHGALNLRLFLNGFVYEDVPDGLRGYTLLGTSQQMNIKSQDRITTKRFLLPCWSKKDLFSSGANIYDFKPEQMEKRDTISGGSVRGFMWETLKEIARQKHGALHAAQNARKEHSNRQSLSIRYEQFDRLCHTYVKHVKDRSQFTDPDFWVGVIDSEFVIKKLSTILRSNALLRIYKWAKGAGDLLLAGIAFKIYIHRLVCEYMLSLFISD</sequence>
<organism evidence="1">
    <name type="scientific">Albugo laibachii Nc14</name>
    <dbReference type="NCBI Taxonomy" id="890382"/>
    <lineage>
        <taxon>Eukaryota</taxon>
        <taxon>Sar</taxon>
        <taxon>Stramenopiles</taxon>
        <taxon>Oomycota</taxon>
        <taxon>Peronosporomycetes</taxon>
        <taxon>Albuginales</taxon>
        <taxon>Albuginaceae</taxon>
        <taxon>Albugo</taxon>
    </lineage>
</organism>
<reference evidence="1" key="1">
    <citation type="journal article" date="2011" name="PLoS Biol.">
        <title>Gene gain and loss during evolution of obligate parasitism in the white rust pathogen of Arabidopsis thaliana.</title>
        <authorList>
            <person name="Kemen E."/>
            <person name="Gardiner A."/>
            <person name="Schultz-Larsen T."/>
            <person name="Kemen A.C."/>
            <person name="Balmuth A.L."/>
            <person name="Robert-Seilaniantz A."/>
            <person name="Bailey K."/>
            <person name="Holub E."/>
            <person name="Studholme D.J."/>
            <person name="Maclean D."/>
            <person name="Jones J.D."/>
        </authorList>
    </citation>
    <scope>NUCLEOTIDE SEQUENCE</scope>
</reference>
<accession>F0WW22</accession>
<protein>
    <submittedName>
        <fullName evidence="1">Crinkler (CRN) family protein putative</fullName>
    </submittedName>
</protein>
<dbReference type="EMBL" id="FR824353">
    <property type="protein sequence ID" value="CCA25625.1"/>
    <property type="molecule type" value="Genomic_DNA"/>
</dbReference>
<evidence type="ECO:0000313" key="1">
    <source>
        <dbReference type="EMBL" id="CCA25625.1"/>
    </source>
</evidence>
<dbReference type="HOGENOM" id="CLU_697204_0_0_1"/>
<gene>
    <name evidence="1" type="primary">AlNc14C308G10472</name>
    <name evidence="1" type="ORF">ALNC14_117690</name>
</gene>
<dbReference type="AlphaFoldDB" id="F0WW22"/>
<name>F0WW22_9STRA</name>
<proteinExistence type="predicted"/>
<reference evidence="1" key="2">
    <citation type="submission" date="2011-02" db="EMBL/GenBank/DDBJ databases">
        <authorList>
            <person name="MacLean D."/>
        </authorList>
    </citation>
    <scope>NUCLEOTIDE SEQUENCE</scope>
</reference>